<dbReference type="Pfam" id="PF11975">
    <property type="entry name" value="Glyco_hydro_4C"/>
    <property type="match status" value="1"/>
</dbReference>
<evidence type="ECO:0000256" key="7">
    <source>
        <dbReference type="ARBA" id="ARBA00023211"/>
    </source>
</evidence>
<accession>A0AAP2Z269</accession>
<dbReference type="CDD" id="cd05297">
    <property type="entry name" value="GH4_alpha_glucosidase_galactosidase"/>
    <property type="match status" value="1"/>
</dbReference>
<evidence type="ECO:0000256" key="6">
    <source>
        <dbReference type="ARBA" id="ARBA00023027"/>
    </source>
</evidence>
<dbReference type="NCBIfam" id="NF011657">
    <property type="entry name" value="PRK15076.1"/>
    <property type="match status" value="1"/>
</dbReference>
<sequence length="452" mass="50691">MVKIAFIGAGSISFTRRLVRDILSFPELQNSTLALMDIDEDRLEKSRAMTQVLVDEHDLPTTVEATTDRRAALEGADYVMCAIHVGGEEPFRNEIEIPQAYGVNQSVGDTLGPGGVFRALRTIPTMVDLARDMEELCPDAPLLQHTNPMAMVCWALEEATEIDVYGICHSVQGTAHDLAEYVDVPFEDVEYWVAGINHMSWFLELEYEGRDLYPDLREVMNDRESEAYADDVVRFETMRHFGHFITESSQHLSEYLPYFRTSEEQIDELTERSNYREDPDEFEYSPVCWMPTGEYLKQWSSIDPTDAFDLEEMDRSLDRSAEYASRIVHSLETGEVRRMNLNVPNAGPDAEGGGLISNLPEEALVEVPCLVDGTGVHPCSVGKLPSQLAALNRTNINVQEQGVRAALEGDEDALRRAVKLDPLTSAVCTLEEADELVDELLEANADYLPELS</sequence>
<evidence type="ECO:0000256" key="1">
    <source>
        <dbReference type="ARBA" id="ARBA00001911"/>
    </source>
</evidence>
<dbReference type="Proteomes" id="UP001321018">
    <property type="component" value="Unassembled WGS sequence"/>
</dbReference>
<feature type="domain" description="Glycosyl hydrolase family 4 C-terminal" evidence="10">
    <location>
        <begin position="193"/>
        <end position="424"/>
    </location>
</feature>
<dbReference type="RefSeq" id="WP_338005701.1">
    <property type="nucleotide sequence ID" value="NZ_JAOPKA010000019.1"/>
</dbReference>
<evidence type="ECO:0000256" key="8">
    <source>
        <dbReference type="ARBA" id="ARBA00023277"/>
    </source>
</evidence>
<keyword evidence="8" id="KW-0119">Carbohydrate metabolism</keyword>
<comment type="similarity">
    <text evidence="3">Belongs to the glycosyl hydrolase 4 family.</text>
</comment>
<dbReference type="InterPro" id="IPR022616">
    <property type="entry name" value="Glyco_hydro_4_C"/>
</dbReference>
<dbReference type="Gene3D" id="3.90.1820.10">
    <property type="entry name" value="AglA-like glucosidase"/>
    <property type="match status" value="1"/>
</dbReference>
<dbReference type="SUPFAM" id="SSF56327">
    <property type="entry name" value="LDH C-terminal domain-like"/>
    <property type="match status" value="1"/>
</dbReference>
<dbReference type="PRINTS" id="PR00732">
    <property type="entry name" value="GLHYDRLASE4"/>
</dbReference>
<evidence type="ECO:0000313" key="14">
    <source>
        <dbReference type="Proteomes" id="UP001321018"/>
    </source>
</evidence>
<comment type="cofactor">
    <cofactor evidence="2">
        <name>Mn(2+)</name>
        <dbReference type="ChEBI" id="CHEBI:29035"/>
    </cofactor>
</comment>
<dbReference type="GO" id="GO:0016616">
    <property type="term" value="F:oxidoreductase activity, acting on the CH-OH group of donors, NAD or NADP as acceptor"/>
    <property type="evidence" value="ECO:0007669"/>
    <property type="project" value="InterPro"/>
</dbReference>
<evidence type="ECO:0000313" key="13">
    <source>
        <dbReference type="Proteomes" id="UP001320972"/>
    </source>
</evidence>
<dbReference type="InterPro" id="IPR053715">
    <property type="entry name" value="GH4_Enzyme_sf"/>
</dbReference>
<evidence type="ECO:0000259" key="10">
    <source>
        <dbReference type="Pfam" id="PF11975"/>
    </source>
</evidence>
<keyword evidence="7" id="KW-0464">Manganese</keyword>
<keyword evidence="6" id="KW-0520">NAD</keyword>
<dbReference type="SUPFAM" id="SSF51735">
    <property type="entry name" value="NAD(P)-binding Rossmann-fold domains"/>
    <property type="match status" value="1"/>
</dbReference>
<comment type="caution">
    <text evidence="11">The sequence shown here is derived from an EMBL/GenBank/DDBJ whole genome shotgun (WGS) entry which is preliminary data.</text>
</comment>
<evidence type="ECO:0000256" key="9">
    <source>
        <dbReference type="ARBA" id="ARBA00023295"/>
    </source>
</evidence>
<organism evidence="11 14">
    <name type="scientific">Natronoglomus mannanivorans</name>
    <dbReference type="NCBI Taxonomy" id="2979990"/>
    <lineage>
        <taxon>Archaea</taxon>
        <taxon>Methanobacteriati</taxon>
        <taxon>Methanobacteriota</taxon>
        <taxon>Stenosarchaea group</taxon>
        <taxon>Halobacteria</taxon>
        <taxon>Halobacteriales</taxon>
        <taxon>Natrialbaceae</taxon>
        <taxon>Natronoglomus</taxon>
    </lineage>
</organism>
<dbReference type="Pfam" id="PF02056">
    <property type="entry name" value="Glyco_hydro_4"/>
    <property type="match status" value="1"/>
</dbReference>
<dbReference type="Proteomes" id="UP001320972">
    <property type="component" value="Unassembled WGS sequence"/>
</dbReference>
<evidence type="ECO:0000256" key="4">
    <source>
        <dbReference type="ARBA" id="ARBA00022723"/>
    </source>
</evidence>
<evidence type="ECO:0000256" key="3">
    <source>
        <dbReference type="ARBA" id="ARBA00010141"/>
    </source>
</evidence>
<proteinExistence type="inferred from homology"/>
<gene>
    <name evidence="12" type="ORF">OB955_16830</name>
    <name evidence="11" type="ORF">OB960_21120</name>
</gene>
<evidence type="ECO:0000313" key="11">
    <source>
        <dbReference type="EMBL" id="MCU4743889.1"/>
    </source>
</evidence>
<evidence type="ECO:0000313" key="12">
    <source>
        <dbReference type="EMBL" id="MCU4974390.1"/>
    </source>
</evidence>
<dbReference type="EMBL" id="JAOPKB010000011">
    <property type="protein sequence ID" value="MCU4974390.1"/>
    <property type="molecule type" value="Genomic_DNA"/>
</dbReference>
<dbReference type="PANTHER" id="PTHR32092">
    <property type="entry name" value="6-PHOSPHO-BETA-GLUCOSIDASE-RELATED"/>
    <property type="match status" value="1"/>
</dbReference>
<comment type="cofactor">
    <cofactor evidence="1">
        <name>NAD(+)</name>
        <dbReference type="ChEBI" id="CHEBI:57540"/>
    </cofactor>
</comment>
<dbReference type="PANTHER" id="PTHR32092:SF6">
    <property type="entry name" value="ALPHA-GALACTOSIDASE"/>
    <property type="match status" value="1"/>
</dbReference>
<evidence type="ECO:0000256" key="2">
    <source>
        <dbReference type="ARBA" id="ARBA00001936"/>
    </source>
</evidence>
<dbReference type="InterPro" id="IPR036291">
    <property type="entry name" value="NAD(P)-bd_dom_sf"/>
</dbReference>
<evidence type="ECO:0000256" key="5">
    <source>
        <dbReference type="ARBA" id="ARBA00022801"/>
    </source>
</evidence>
<dbReference type="AlphaFoldDB" id="A0AAP2Z269"/>
<name>A0AAP2Z269_9EURY</name>
<dbReference type="GO" id="GO:0046872">
    <property type="term" value="F:metal ion binding"/>
    <property type="evidence" value="ECO:0007669"/>
    <property type="project" value="UniProtKB-KW"/>
</dbReference>
<dbReference type="GO" id="GO:0005975">
    <property type="term" value="P:carbohydrate metabolic process"/>
    <property type="evidence" value="ECO:0007669"/>
    <property type="project" value="InterPro"/>
</dbReference>
<keyword evidence="9" id="KW-0326">Glycosidase</keyword>
<dbReference type="InterPro" id="IPR001088">
    <property type="entry name" value="Glyco_hydro_4"/>
</dbReference>
<dbReference type="GO" id="GO:0004553">
    <property type="term" value="F:hydrolase activity, hydrolyzing O-glycosyl compounds"/>
    <property type="evidence" value="ECO:0007669"/>
    <property type="project" value="InterPro"/>
</dbReference>
<keyword evidence="5" id="KW-0378">Hydrolase</keyword>
<reference evidence="11 13" key="1">
    <citation type="submission" date="2022-09" db="EMBL/GenBank/DDBJ databases">
        <title>Enrichment on poylsaccharides allowed isolation of novel metabolic and taxonomic groups of Haloarchaea.</title>
        <authorList>
            <person name="Sorokin D.Y."/>
            <person name="Elcheninov A.G."/>
            <person name="Khizhniak T.V."/>
            <person name="Kolganova T.V."/>
            <person name="Kublanov I.V."/>
        </authorList>
    </citation>
    <scope>NUCLEOTIDE SEQUENCE</scope>
    <source>
        <strain evidence="12 13">AArc-m2/3/4</strain>
        <strain evidence="11">AArc-xg1-1</strain>
    </source>
</reference>
<keyword evidence="4" id="KW-0479">Metal-binding</keyword>
<dbReference type="InterPro" id="IPR015955">
    <property type="entry name" value="Lactate_DH/Glyco_Ohase_4_C"/>
</dbReference>
<keyword evidence="13" id="KW-1185">Reference proteome</keyword>
<protein>
    <submittedName>
        <fullName evidence="11">Alpha-glucosidase/alpha-galactosidase</fullName>
    </submittedName>
</protein>
<dbReference type="EMBL" id="JAOPKA010000019">
    <property type="protein sequence ID" value="MCU4743889.1"/>
    <property type="molecule type" value="Genomic_DNA"/>
</dbReference>